<evidence type="ECO:0000256" key="3">
    <source>
        <dbReference type="ARBA" id="ARBA00022475"/>
    </source>
</evidence>
<reference evidence="12" key="1">
    <citation type="journal article" date="2017" name="Nature">
        <title>The sunflower genome provides insights into oil metabolism, flowering and Asterid evolution.</title>
        <authorList>
            <person name="Badouin H."/>
            <person name="Gouzy J."/>
            <person name="Grassa C.J."/>
            <person name="Murat F."/>
            <person name="Staton S.E."/>
            <person name="Cottret L."/>
            <person name="Lelandais-Briere C."/>
            <person name="Owens G.L."/>
            <person name="Carrere S."/>
            <person name="Mayjonade B."/>
            <person name="Legrand L."/>
            <person name="Gill N."/>
            <person name="Kane N.C."/>
            <person name="Bowers J.E."/>
            <person name="Hubner S."/>
            <person name="Bellec A."/>
            <person name="Berard A."/>
            <person name="Berges H."/>
            <person name="Blanchet N."/>
            <person name="Boniface M.C."/>
            <person name="Brunel D."/>
            <person name="Catrice O."/>
            <person name="Chaidir N."/>
            <person name="Claudel C."/>
            <person name="Donnadieu C."/>
            <person name="Faraut T."/>
            <person name="Fievet G."/>
            <person name="Helmstetter N."/>
            <person name="King M."/>
            <person name="Knapp S.J."/>
            <person name="Lai Z."/>
            <person name="Le Paslier M.C."/>
            <person name="Lippi Y."/>
            <person name="Lorenzon L."/>
            <person name="Mandel J.R."/>
            <person name="Marage G."/>
            <person name="Marchand G."/>
            <person name="Marquand E."/>
            <person name="Bret-Mestries E."/>
            <person name="Morien E."/>
            <person name="Nambeesan S."/>
            <person name="Nguyen T."/>
            <person name="Pegot-Espagnet P."/>
            <person name="Pouilly N."/>
            <person name="Raftis F."/>
            <person name="Sallet E."/>
            <person name="Schiex T."/>
            <person name="Thomas J."/>
            <person name="Vandecasteele C."/>
            <person name="Vares D."/>
            <person name="Vear F."/>
            <person name="Vautrin S."/>
            <person name="Crespi M."/>
            <person name="Mangin B."/>
            <person name="Burke J.M."/>
            <person name="Salse J."/>
            <person name="Munos S."/>
            <person name="Vincourt P."/>
            <person name="Rieseberg L.H."/>
            <person name="Langlade N.B."/>
        </authorList>
    </citation>
    <scope>NUCLEOTIDE SEQUENCE [LARGE SCALE GENOMIC DNA]</scope>
    <source>
        <strain evidence="12">cv. SF193</strain>
    </source>
</reference>
<dbReference type="Gene3D" id="3.80.10.10">
    <property type="entry name" value="Ribonuclease Inhibitor"/>
    <property type="match status" value="2"/>
</dbReference>
<dbReference type="Pfam" id="PF13855">
    <property type="entry name" value="LRR_8"/>
    <property type="match status" value="1"/>
</dbReference>
<evidence type="ECO:0000256" key="2">
    <source>
        <dbReference type="ARBA" id="ARBA00009592"/>
    </source>
</evidence>
<dbReference type="InterPro" id="IPR046956">
    <property type="entry name" value="RLP23-like"/>
</dbReference>
<evidence type="ECO:0000313" key="12">
    <source>
        <dbReference type="Proteomes" id="UP000215914"/>
    </source>
</evidence>
<evidence type="ECO:0000256" key="7">
    <source>
        <dbReference type="ARBA" id="ARBA00022737"/>
    </source>
</evidence>
<evidence type="ECO:0000256" key="5">
    <source>
        <dbReference type="ARBA" id="ARBA00022692"/>
    </source>
</evidence>
<evidence type="ECO:0000256" key="10">
    <source>
        <dbReference type="ARBA" id="ARBA00023180"/>
    </source>
</evidence>
<dbReference type="InterPro" id="IPR001611">
    <property type="entry name" value="Leu-rich_rpt"/>
</dbReference>
<evidence type="ECO:0000256" key="4">
    <source>
        <dbReference type="ARBA" id="ARBA00022614"/>
    </source>
</evidence>
<dbReference type="PANTHER" id="PTHR48063:SF99">
    <property type="entry name" value="LEUCINE-RICH REPEAT-CONTAINING, PLANT-TYPE, LEUCINE-RICH REPEAT DOMAIN SUPERFAMILY"/>
    <property type="match status" value="1"/>
</dbReference>
<accession>A0A251SDX3</accession>
<dbReference type="AlphaFoldDB" id="A0A251SDX3"/>
<proteinExistence type="inferred from homology"/>
<dbReference type="SUPFAM" id="SSF52047">
    <property type="entry name" value="RNI-like"/>
    <property type="match status" value="1"/>
</dbReference>
<sequence length="464" mass="51634">MCRDSTSKNYMKHVVNPQFRRLGESERARVHVMSYQTLPLACSNVFSPKFVEDEILGVTVDLSKATDWLQVINTLPSLVQLHLSGCELSNLHMYVPSVNLTSLSILDLSYNYFNSSVPQWIFSVTSLVSLDLTRWFFSCSYSWLSSSNLISLDIGGCGISSSVLDSLQNLTNLISLDLSDDQLTKRIPKSLGNFCNLREIDLSFNNIGNISLTYFLESFFECKSPALESLSLIGNHITGIIPHSIGNLSFLRTLYLTDNQISGPIPYSIGKLSSLEALGISYNRLDGSLPDSLGQLSKLILLDFSHNLLTGVVTEAHFIKLVSLKDLEGSTNKLILRLQVANWIPPFQLEHLSMRNWVLGPQFPLWLQSQKDLSYLDISNTDISSPLPESFVRSFSNLRYLNMSNNHIRGPLTFSGNPATLVFIDISSNGFRGSLHPFLCSSGVTSTSFLNLENIHLSGDLPEC</sequence>
<dbReference type="GO" id="GO:0006952">
    <property type="term" value="P:defense response"/>
    <property type="evidence" value="ECO:0007669"/>
    <property type="project" value="UniProtKB-ARBA"/>
</dbReference>
<evidence type="ECO:0000256" key="1">
    <source>
        <dbReference type="ARBA" id="ARBA00004251"/>
    </source>
</evidence>
<comment type="similarity">
    <text evidence="2">Belongs to the RLP family.</text>
</comment>
<keyword evidence="10" id="KW-0325">Glycoprotein</keyword>
<dbReference type="InParanoid" id="A0A251SDX3"/>
<evidence type="ECO:0000256" key="6">
    <source>
        <dbReference type="ARBA" id="ARBA00022729"/>
    </source>
</evidence>
<dbReference type="Proteomes" id="UP000215914">
    <property type="component" value="Chromosome 14"/>
</dbReference>
<dbReference type="SUPFAM" id="SSF52058">
    <property type="entry name" value="L domain-like"/>
    <property type="match status" value="1"/>
</dbReference>
<keyword evidence="12" id="KW-1185">Reference proteome</keyword>
<dbReference type="Pfam" id="PF00560">
    <property type="entry name" value="LRR_1"/>
    <property type="match status" value="4"/>
</dbReference>
<dbReference type="Pfam" id="PF13516">
    <property type="entry name" value="LRR_6"/>
    <property type="match status" value="1"/>
</dbReference>
<keyword evidence="8" id="KW-1133">Transmembrane helix</keyword>
<name>A0A251SDX3_HELAN</name>
<gene>
    <name evidence="11" type="ORF">HannXRQ_Chr14g0426741</name>
</gene>
<dbReference type="STRING" id="4232.A0A251SDX3"/>
<comment type="subcellular location">
    <subcellularLocation>
        <location evidence="1">Cell membrane</location>
        <topology evidence="1">Single-pass type I membrane protein</topology>
    </subcellularLocation>
</comment>
<dbReference type="SMART" id="SM00369">
    <property type="entry name" value="LRR_TYP"/>
    <property type="match status" value="5"/>
</dbReference>
<dbReference type="GO" id="GO:0051707">
    <property type="term" value="P:response to other organism"/>
    <property type="evidence" value="ECO:0007669"/>
    <property type="project" value="UniProtKB-ARBA"/>
</dbReference>
<evidence type="ECO:0000313" key="11">
    <source>
        <dbReference type="EMBL" id="OTF96751.1"/>
    </source>
</evidence>
<dbReference type="PROSITE" id="PS51450">
    <property type="entry name" value="LRR"/>
    <property type="match status" value="1"/>
</dbReference>
<keyword evidence="6" id="KW-0732">Signal</keyword>
<keyword evidence="3" id="KW-1003">Cell membrane</keyword>
<dbReference type="GO" id="GO:0005886">
    <property type="term" value="C:plasma membrane"/>
    <property type="evidence" value="ECO:0007669"/>
    <property type="project" value="UniProtKB-SubCell"/>
</dbReference>
<organism evidence="11 12">
    <name type="scientific">Helianthus annuus</name>
    <name type="common">Common sunflower</name>
    <dbReference type="NCBI Taxonomy" id="4232"/>
    <lineage>
        <taxon>Eukaryota</taxon>
        <taxon>Viridiplantae</taxon>
        <taxon>Streptophyta</taxon>
        <taxon>Embryophyta</taxon>
        <taxon>Tracheophyta</taxon>
        <taxon>Spermatophyta</taxon>
        <taxon>Magnoliopsida</taxon>
        <taxon>eudicotyledons</taxon>
        <taxon>Gunneridae</taxon>
        <taxon>Pentapetalae</taxon>
        <taxon>asterids</taxon>
        <taxon>campanulids</taxon>
        <taxon>Asterales</taxon>
        <taxon>Asteraceae</taxon>
        <taxon>Asteroideae</taxon>
        <taxon>Heliantheae alliance</taxon>
        <taxon>Heliantheae</taxon>
        <taxon>Helianthus</taxon>
    </lineage>
</organism>
<evidence type="ECO:0000256" key="8">
    <source>
        <dbReference type="ARBA" id="ARBA00022989"/>
    </source>
</evidence>
<dbReference type="InterPro" id="IPR003591">
    <property type="entry name" value="Leu-rich_rpt_typical-subtyp"/>
</dbReference>
<protein>
    <submittedName>
        <fullName evidence="11">Putative leucine-rich repeat domain, L domain-like protein</fullName>
    </submittedName>
</protein>
<keyword evidence="9" id="KW-0472">Membrane</keyword>
<keyword evidence="4" id="KW-0433">Leucine-rich repeat</keyword>
<dbReference type="FunFam" id="3.80.10.10:FF:000041">
    <property type="entry name" value="LRR receptor-like serine/threonine-protein kinase ERECTA"/>
    <property type="match status" value="1"/>
</dbReference>
<dbReference type="EMBL" id="CM007903">
    <property type="protein sequence ID" value="OTF96751.1"/>
    <property type="molecule type" value="Genomic_DNA"/>
</dbReference>
<dbReference type="PANTHER" id="PTHR48063">
    <property type="entry name" value="LRR RECEPTOR-LIKE KINASE"/>
    <property type="match status" value="1"/>
</dbReference>
<dbReference type="InterPro" id="IPR032675">
    <property type="entry name" value="LRR_dom_sf"/>
</dbReference>
<keyword evidence="7" id="KW-0677">Repeat</keyword>
<keyword evidence="5" id="KW-0812">Transmembrane</keyword>
<evidence type="ECO:0000256" key="9">
    <source>
        <dbReference type="ARBA" id="ARBA00023136"/>
    </source>
</evidence>